<feature type="region of interest" description="Disordered" evidence="1">
    <location>
        <begin position="1"/>
        <end position="27"/>
    </location>
</feature>
<reference evidence="2" key="1">
    <citation type="submission" date="2022-05" db="EMBL/GenBank/DDBJ databases">
        <title>The Musa troglodytarum L. genome provides insights into the mechanism of non-climacteric behaviour and enrichment of carotenoids.</title>
        <authorList>
            <person name="Wang J."/>
        </authorList>
    </citation>
    <scope>NUCLEOTIDE SEQUENCE</scope>
    <source>
        <tissue evidence="2">Leaf</tissue>
    </source>
</reference>
<protein>
    <submittedName>
        <fullName evidence="2">Uncharacterized protein</fullName>
    </submittedName>
</protein>
<dbReference type="AlphaFoldDB" id="A0A9E7F011"/>
<gene>
    <name evidence="2" type="ORF">MUK42_28253</name>
</gene>
<dbReference type="Proteomes" id="UP001055439">
    <property type="component" value="Chromosome 2"/>
</dbReference>
<organism evidence="2 3">
    <name type="scientific">Musa troglodytarum</name>
    <name type="common">fe'i banana</name>
    <dbReference type="NCBI Taxonomy" id="320322"/>
    <lineage>
        <taxon>Eukaryota</taxon>
        <taxon>Viridiplantae</taxon>
        <taxon>Streptophyta</taxon>
        <taxon>Embryophyta</taxon>
        <taxon>Tracheophyta</taxon>
        <taxon>Spermatophyta</taxon>
        <taxon>Magnoliopsida</taxon>
        <taxon>Liliopsida</taxon>
        <taxon>Zingiberales</taxon>
        <taxon>Musaceae</taxon>
        <taxon>Musa</taxon>
    </lineage>
</organism>
<evidence type="ECO:0000313" key="3">
    <source>
        <dbReference type="Proteomes" id="UP001055439"/>
    </source>
</evidence>
<name>A0A9E7F011_9LILI</name>
<dbReference type="OrthoDB" id="1745882at2759"/>
<sequence>MMRSKSSPPSHSSITRFTDRRSSKAPLSSTMLRWPVRWCMICTSRRTSSRSSRFVSLRVAMDLQARTSPVSLFVTRWVTPNWPRPSSRPKEYVA</sequence>
<evidence type="ECO:0000313" key="2">
    <source>
        <dbReference type="EMBL" id="URD87039.1"/>
    </source>
</evidence>
<feature type="compositionally biased region" description="Low complexity" evidence="1">
    <location>
        <begin position="1"/>
        <end position="13"/>
    </location>
</feature>
<evidence type="ECO:0000256" key="1">
    <source>
        <dbReference type="SAM" id="MobiDB-lite"/>
    </source>
</evidence>
<proteinExistence type="predicted"/>
<dbReference type="EMBL" id="CP097504">
    <property type="protein sequence ID" value="URD87039.1"/>
    <property type="molecule type" value="Genomic_DNA"/>
</dbReference>
<keyword evidence="3" id="KW-1185">Reference proteome</keyword>
<accession>A0A9E7F011</accession>